<name>A0ABW8C4E9_9ACTN</name>
<keyword evidence="3" id="KW-1003">Cell membrane</keyword>
<evidence type="ECO:0000256" key="9">
    <source>
        <dbReference type="SAM" id="Phobius"/>
    </source>
</evidence>
<dbReference type="PROSITE" id="PS50850">
    <property type="entry name" value="MFS"/>
    <property type="match status" value="1"/>
</dbReference>
<feature type="transmembrane region" description="Helical" evidence="9">
    <location>
        <begin position="150"/>
        <end position="172"/>
    </location>
</feature>
<feature type="transmembrane region" description="Helical" evidence="9">
    <location>
        <begin position="316"/>
        <end position="337"/>
    </location>
</feature>
<feature type="transmembrane region" description="Helical" evidence="9">
    <location>
        <begin position="238"/>
        <end position="258"/>
    </location>
</feature>
<dbReference type="InterPro" id="IPR020846">
    <property type="entry name" value="MFS_dom"/>
</dbReference>
<feature type="transmembrane region" description="Helical" evidence="9">
    <location>
        <begin position="117"/>
        <end position="138"/>
    </location>
</feature>
<feature type="region of interest" description="Disordered" evidence="8">
    <location>
        <begin position="518"/>
        <end position="550"/>
    </location>
</feature>
<dbReference type="SUPFAM" id="SSF103473">
    <property type="entry name" value="MFS general substrate transporter"/>
    <property type="match status" value="1"/>
</dbReference>
<dbReference type="PANTHER" id="PTHR42718:SF47">
    <property type="entry name" value="METHYL VIOLOGEN RESISTANCE PROTEIN SMVA"/>
    <property type="match status" value="1"/>
</dbReference>
<feature type="compositionally biased region" description="Polar residues" evidence="8">
    <location>
        <begin position="538"/>
        <end position="550"/>
    </location>
</feature>
<dbReference type="PANTHER" id="PTHR42718">
    <property type="entry name" value="MAJOR FACILITATOR SUPERFAMILY MULTIDRUG TRANSPORTER MFSC"/>
    <property type="match status" value="1"/>
</dbReference>
<dbReference type="InterPro" id="IPR011701">
    <property type="entry name" value="MFS"/>
</dbReference>
<keyword evidence="5 9" id="KW-1133">Transmembrane helix</keyword>
<evidence type="ECO:0000256" key="2">
    <source>
        <dbReference type="ARBA" id="ARBA00022448"/>
    </source>
</evidence>
<feature type="transmembrane region" description="Helical" evidence="9">
    <location>
        <begin position="178"/>
        <end position="200"/>
    </location>
</feature>
<dbReference type="Gene3D" id="1.20.1250.20">
    <property type="entry name" value="MFS general substrate transporter like domains"/>
    <property type="match status" value="1"/>
</dbReference>
<feature type="transmembrane region" description="Helical" evidence="9">
    <location>
        <begin position="24"/>
        <end position="51"/>
    </location>
</feature>
<feature type="transmembrane region" description="Helical" evidence="9">
    <location>
        <begin position="488"/>
        <end position="510"/>
    </location>
</feature>
<accession>A0ABW8C4E9</accession>
<protein>
    <submittedName>
        <fullName evidence="11">MFS transporter</fullName>
    </submittedName>
</protein>
<keyword evidence="2" id="KW-0813">Transport</keyword>
<sequence>MPDALPETTIPDASGGRRAGRREWIGFSILLLPLLLVSMDVSVLYFAVPFISRELEPSGTQQLWIFDIYGFVLAGLLITMGSLGDRIGRRKLLLMGATAFGAASLLAAYSPSAGALIAARALLGIGGATLMPSTLALIRNLFHDAKQRATAIGIWSGAMAGGIAIGPVLSGILLEHFWWGSVFLINIPAMVLLLILAPLLLPEFKHPRPGRFDLPSAVLSMGTLLPVIYGIKELARDGYAHVPVLAVVAGLLLGVVFVRRQRRRPDPLIDLTLFRRRAFSGSIAVNVLAMFATVGFAIFLTQYLQSVLGMSPLRAALWALVPSFVVGATAPLAPGLAGRGVDRAVIMCAGFLLAATGFSALTLVGTDTPLWWLLVASSGYAAGLVLVMALVTEMVIGVAPPERAGSASALLESATELGGALGMAVLGSIGNAVYRRDITDALPPGLSPDTLDTVRETLGSAQATAAQLPGRTGDAVLGAARDAFVGGLHAAAIGAAVVCAAAAALALYALRDVPAASPTTVADPEAGQPRGYTEDSTDGSAYQSAVTRLP</sequence>
<evidence type="ECO:0000256" key="3">
    <source>
        <dbReference type="ARBA" id="ARBA00022475"/>
    </source>
</evidence>
<feature type="transmembrane region" description="Helical" evidence="9">
    <location>
        <begin position="92"/>
        <end position="111"/>
    </location>
</feature>
<evidence type="ECO:0000256" key="8">
    <source>
        <dbReference type="SAM" id="MobiDB-lite"/>
    </source>
</evidence>
<dbReference type="CDD" id="cd17321">
    <property type="entry name" value="MFS_MMR_MDR_like"/>
    <property type="match status" value="1"/>
</dbReference>
<evidence type="ECO:0000256" key="7">
    <source>
        <dbReference type="ARBA" id="ARBA00023251"/>
    </source>
</evidence>
<dbReference type="EMBL" id="JBITYG010000003">
    <property type="protein sequence ID" value="MFI9101294.1"/>
    <property type="molecule type" value="Genomic_DNA"/>
</dbReference>
<comment type="caution">
    <text evidence="11">The sequence shown here is derived from an EMBL/GenBank/DDBJ whole genome shotgun (WGS) entry which is preliminary data.</text>
</comment>
<proteinExistence type="predicted"/>
<evidence type="ECO:0000313" key="11">
    <source>
        <dbReference type="EMBL" id="MFI9101294.1"/>
    </source>
</evidence>
<organism evidence="11 12">
    <name type="scientific">Streptomyces fildesensis</name>
    <dbReference type="NCBI Taxonomy" id="375757"/>
    <lineage>
        <taxon>Bacteria</taxon>
        <taxon>Bacillati</taxon>
        <taxon>Actinomycetota</taxon>
        <taxon>Actinomycetes</taxon>
        <taxon>Kitasatosporales</taxon>
        <taxon>Streptomycetaceae</taxon>
        <taxon>Streptomyces</taxon>
    </lineage>
</organism>
<comment type="subcellular location">
    <subcellularLocation>
        <location evidence="1">Cell membrane</location>
        <topology evidence="1">Multi-pass membrane protein</topology>
    </subcellularLocation>
</comment>
<gene>
    <name evidence="11" type="ORF">ACIGXA_12285</name>
</gene>
<evidence type="ECO:0000256" key="5">
    <source>
        <dbReference type="ARBA" id="ARBA00022989"/>
    </source>
</evidence>
<keyword evidence="7" id="KW-0046">Antibiotic resistance</keyword>
<keyword evidence="4 9" id="KW-0812">Transmembrane</keyword>
<feature type="transmembrane region" description="Helical" evidence="9">
    <location>
        <begin position="63"/>
        <end position="80"/>
    </location>
</feature>
<reference evidence="11 12" key="1">
    <citation type="submission" date="2024-10" db="EMBL/GenBank/DDBJ databases">
        <title>The Natural Products Discovery Center: Release of the First 8490 Sequenced Strains for Exploring Actinobacteria Biosynthetic Diversity.</title>
        <authorList>
            <person name="Kalkreuter E."/>
            <person name="Kautsar S.A."/>
            <person name="Yang D."/>
            <person name="Bader C.D."/>
            <person name="Teijaro C.N."/>
            <person name="Fluegel L."/>
            <person name="Davis C.M."/>
            <person name="Simpson J.R."/>
            <person name="Lauterbach L."/>
            <person name="Steele A.D."/>
            <person name="Gui C."/>
            <person name="Meng S."/>
            <person name="Li G."/>
            <person name="Viehrig K."/>
            <person name="Ye F."/>
            <person name="Su P."/>
            <person name="Kiefer A.F."/>
            <person name="Nichols A."/>
            <person name="Cepeda A.J."/>
            <person name="Yan W."/>
            <person name="Fan B."/>
            <person name="Jiang Y."/>
            <person name="Adhikari A."/>
            <person name="Zheng C.-J."/>
            <person name="Schuster L."/>
            <person name="Cowan T.M."/>
            <person name="Smanski M.J."/>
            <person name="Chevrette M.G."/>
            <person name="De Carvalho L.P.S."/>
            <person name="Shen B."/>
        </authorList>
    </citation>
    <scope>NUCLEOTIDE SEQUENCE [LARGE SCALE GENOMIC DNA]</scope>
    <source>
        <strain evidence="11 12">NPDC053399</strain>
    </source>
</reference>
<feature type="transmembrane region" description="Helical" evidence="9">
    <location>
        <begin position="370"/>
        <end position="396"/>
    </location>
</feature>
<evidence type="ECO:0000256" key="1">
    <source>
        <dbReference type="ARBA" id="ARBA00004651"/>
    </source>
</evidence>
<feature type="transmembrane region" description="Helical" evidence="9">
    <location>
        <begin position="212"/>
        <end position="232"/>
    </location>
</feature>
<evidence type="ECO:0000256" key="4">
    <source>
        <dbReference type="ARBA" id="ARBA00022692"/>
    </source>
</evidence>
<feature type="transmembrane region" description="Helical" evidence="9">
    <location>
        <begin position="344"/>
        <end position="364"/>
    </location>
</feature>
<feature type="transmembrane region" description="Helical" evidence="9">
    <location>
        <begin position="279"/>
        <end position="304"/>
    </location>
</feature>
<keyword evidence="6 9" id="KW-0472">Membrane</keyword>
<dbReference type="Proteomes" id="UP001614394">
    <property type="component" value="Unassembled WGS sequence"/>
</dbReference>
<evidence type="ECO:0000256" key="6">
    <source>
        <dbReference type="ARBA" id="ARBA00023136"/>
    </source>
</evidence>
<evidence type="ECO:0000313" key="12">
    <source>
        <dbReference type="Proteomes" id="UP001614394"/>
    </source>
</evidence>
<dbReference type="RefSeq" id="WP_399647614.1">
    <property type="nucleotide sequence ID" value="NZ_JBITYG010000003.1"/>
</dbReference>
<dbReference type="InterPro" id="IPR036259">
    <property type="entry name" value="MFS_trans_sf"/>
</dbReference>
<keyword evidence="12" id="KW-1185">Reference proteome</keyword>
<dbReference type="Pfam" id="PF07690">
    <property type="entry name" value="MFS_1"/>
    <property type="match status" value="1"/>
</dbReference>
<evidence type="ECO:0000259" key="10">
    <source>
        <dbReference type="PROSITE" id="PS50850"/>
    </source>
</evidence>
<feature type="domain" description="Major facilitator superfamily (MFS) profile" evidence="10">
    <location>
        <begin position="26"/>
        <end position="514"/>
    </location>
</feature>